<accession>A0ACC0WHH2</accession>
<gene>
    <name evidence="1" type="ORF">PsorP6_011284</name>
</gene>
<reference evidence="1 2" key="1">
    <citation type="journal article" date="2022" name="bioRxiv">
        <title>The genome of the oomycete Peronosclerospora sorghi, a cosmopolitan pathogen of maize and sorghum, is inflated with dispersed pseudogenes.</title>
        <authorList>
            <person name="Fletcher K."/>
            <person name="Martin F."/>
            <person name="Isakeit T."/>
            <person name="Cavanaugh K."/>
            <person name="Magill C."/>
            <person name="Michelmore R."/>
        </authorList>
    </citation>
    <scope>NUCLEOTIDE SEQUENCE [LARGE SCALE GENOMIC DNA]</scope>
    <source>
        <strain evidence="1">P6</strain>
    </source>
</reference>
<organism evidence="1 2">
    <name type="scientific">Peronosclerospora sorghi</name>
    <dbReference type="NCBI Taxonomy" id="230839"/>
    <lineage>
        <taxon>Eukaryota</taxon>
        <taxon>Sar</taxon>
        <taxon>Stramenopiles</taxon>
        <taxon>Oomycota</taxon>
        <taxon>Peronosporomycetes</taxon>
        <taxon>Peronosporales</taxon>
        <taxon>Peronosporaceae</taxon>
        <taxon>Peronosclerospora</taxon>
    </lineage>
</organism>
<evidence type="ECO:0000313" key="2">
    <source>
        <dbReference type="Proteomes" id="UP001163321"/>
    </source>
</evidence>
<protein>
    <submittedName>
        <fullName evidence="1">Uncharacterized protein</fullName>
    </submittedName>
</protein>
<name>A0ACC0WHH2_9STRA</name>
<sequence length="345" mass="39158">MTNTSNIWAEAPNPNEGEFSAIARATHPDLIRQNFNVHHATFITEDDIAAIAAAGLNTVRVPLGWWIPGFDDYDPSNQGDWKVYSAGTIQYLDLLVNEWALKYNVAVLLDVHAAKGSQNGKDHSSPSVPGKTLWDKDSSNVQNTIALVTFLVQRYKDQESFLGFGLLNEPDPDINKEVLYNYYQSVYKAVRDLGSDCVLAIAPVLTEQKPGFLTDFMVAPLYTNVKVDWHKYTLWGYDIVSDVDLVDVTIKQDIQNSIMQWNAVPDHNALYIGEWSLATTDRFKNDTELFYRFAEAYVTAVNQAAFGWTYWSWKKDWDHNTADMWSLRSVLRDERLKAILLSANS</sequence>
<dbReference type="EMBL" id="CM047591">
    <property type="protein sequence ID" value="KAI9918310.1"/>
    <property type="molecule type" value="Genomic_DNA"/>
</dbReference>
<evidence type="ECO:0000313" key="1">
    <source>
        <dbReference type="EMBL" id="KAI9918310.1"/>
    </source>
</evidence>
<keyword evidence="2" id="KW-1185">Reference proteome</keyword>
<dbReference type="Proteomes" id="UP001163321">
    <property type="component" value="Chromosome 12"/>
</dbReference>
<comment type="caution">
    <text evidence="1">The sequence shown here is derived from an EMBL/GenBank/DDBJ whole genome shotgun (WGS) entry which is preliminary data.</text>
</comment>
<proteinExistence type="predicted"/>